<dbReference type="RefSeq" id="WP_167638184.1">
    <property type="nucleotide sequence ID" value="NZ_JAATOP010000006.1"/>
</dbReference>
<gene>
    <name evidence="2" type="ORF">HCZ30_10170</name>
</gene>
<evidence type="ECO:0000313" key="2">
    <source>
        <dbReference type="EMBL" id="NIY72796.1"/>
    </source>
</evidence>
<dbReference type="EMBL" id="JAATOP010000006">
    <property type="protein sequence ID" value="NIY72796.1"/>
    <property type="molecule type" value="Genomic_DNA"/>
</dbReference>
<name>A0ABX0VZW0_9RHOB</name>
<feature type="region of interest" description="Disordered" evidence="1">
    <location>
        <begin position="1"/>
        <end position="27"/>
    </location>
</feature>
<sequence length="59" mass="6888">MADVVNLNRFRKQKQKADAKRQADQNAVKFGRTKAEREREGAIAELTTKRLDELKRDDE</sequence>
<proteinExistence type="predicted"/>
<organism evidence="2 3">
    <name type="scientific">Marivivens donghaensis</name>
    <dbReference type="NCBI Taxonomy" id="1699413"/>
    <lineage>
        <taxon>Bacteria</taxon>
        <taxon>Pseudomonadati</taxon>
        <taxon>Pseudomonadota</taxon>
        <taxon>Alphaproteobacteria</taxon>
        <taxon>Rhodobacterales</taxon>
        <taxon>Paracoccaceae</taxon>
        <taxon>Marivivens group</taxon>
        <taxon>Marivivens</taxon>
    </lineage>
</organism>
<protein>
    <submittedName>
        <fullName evidence="2">DUF4169 family protein</fullName>
    </submittedName>
</protein>
<dbReference type="InterPro" id="IPR025227">
    <property type="entry name" value="DUF4169"/>
</dbReference>
<comment type="caution">
    <text evidence="2">The sequence shown here is derived from an EMBL/GenBank/DDBJ whole genome shotgun (WGS) entry which is preliminary data.</text>
</comment>
<accession>A0ABX0VZW0</accession>
<dbReference type="Pfam" id="PF13770">
    <property type="entry name" value="DUF4169"/>
    <property type="match status" value="1"/>
</dbReference>
<evidence type="ECO:0000313" key="3">
    <source>
        <dbReference type="Proteomes" id="UP000709466"/>
    </source>
</evidence>
<keyword evidence="3" id="KW-1185">Reference proteome</keyword>
<dbReference type="Proteomes" id="UP000709466">
    <property type="component" value="Unassembled WGS sequence"/>
</dbReference>
<evidence type="ECO:0000256" key="1">
    <source>
        <dbReference type="SAM" id="MobiDB-lite"/>
    </source>
</evidence>
<reference evidence="2 3" key="1">
    <citation type="submission" date="2020-03" db="EMBL/GenBank/DDBJ databases">
        <title>Bacterial isolates of synthetic phycosphere.</title>
        <authorList>
            <person name="Fu H."/>
            <person name="Moran M.A."/>
        </authorList>
    </citation>
    <scope>NUCLEOTIDE SEQUENCE [LARGE SCALE GENOMIC DNA]</scope>
    <source>
        <strain evidence="2 3">HF1</strain>
    </source>
</reference>